<dbReference type="Pfam" id="PF00505">
    <property type="entry name" value="HMG_box"/>
    <property type="match status" value="1"/>
</dbReference>
<dbReference type="AlphaFoldDB" id="A0A1B6DRC3"/>
<name>A0A1B6DRC3_9HEMI</name>
<dbReference type="PANTHER" id="PTHR23110:SF99">
    <property type="entry name" value="BROAD-COMPLEX CORE PROTEIN ISOFORM 6"/>
    <property type="match status" value="1"/>
</dbReference>
<evidence type="ECO:0000256" key="2">
    <source>
        <dbReference type="ARBA" id="ARBA00023242"/>
    </source>
</evidence>
<feature type="compositionally biased region" description="Basic and acidic residues" evidence="4">
    <location>
        <begin position="175"/>
        <end position="195"/>
    </location>
</feature>
<dbReference type="InterPro" id="IPR051095">
    <property type="entry name" value="Dros_DevTransReg"/>
</dbReference>
<dbReference type="CDD" id="cd01389">
    <property type="entry name" value="HMG-box_ROX1-like"/>
    <property type="match status" value="1"/>
</dbReference>
<dbReference type="InterPro" id="IPR000210">
    <property type="entry name" value="BTB/POZ_dom"/>
</dbReference>
<evidence type="ECO:0000313" key="7">
    <source>
        <dbReference type="EMBL" id="JAS28221.1"/>
    </source>
</evidence>
<dbReference type="SMART" id="SM00225">
    <property type="entry name" value="BTB"/>
    <property type="match status" value="1"/>
</dbReference>
<feature type="compositionally biased region" description="Basic and acidic residues" evidence="4">
    <location>
        <begin position="507"/>
        <end position="520"/>
    </location>
</feature>
<evidence type="ECO:0000259" key="6">
    <source>
        <dbReference type="PROSITE" id="PS50118"/>
    </source>
</evidence>
<dbReference type="Gene3D" id="3.30.710.10">
    <property type="entry name" value="Potassium Channel Kv1.1, Chain A"/>
    <property type="match status" value="1"/>
</dbReference>
<dbReference type="InterPro" id="IPR011333">
    <property type="entry name" value="SKP1/BTB/POZ_sf"/>
</dbReference>
<dbReference type="PANTHER" id="PTHR23110">
    <property type="entry name" value="BTB DOMAIN TRANSCRIPTION FACTOR"/>
    <property type="match status" value="1"/>
</dbReference>
<evidence type="ECO:0000256" key="4">
    <source>
        <dbReference type="SAM" id="MobiDB-lite"/>
    </source>
</evidence>
<sequence>MATNSSSQQFNLRWNNHTSNILQVFLEQLTEESLVDVTLSCQGKFIKAHKMVLSACSPYFQELFKQHQVSHPVIIINGMKFLDVKLIVEFMYKGEIKVQESDLSGVLLAAETLQIKGLSNVRNKYEQSKNTEVPEAPSESPAPSTSPKPRVKTPTDPFKARTARVYKNNSTDSEDIPKTIEDTNKQREDSTDDISKNSAQTKHTPGVEPDVITPGRSLLKSNQNNPKKPVEDDDDLPSLIKVEPPDIRDIDEEEPYAGWESPRLVIDMQDTKNVELIQPKLQMKSQLRQLQYSSASAHIELAEEDKSSASCSPEETVMIGDTLRIIGSAPPPKKKLKIPRPPNAFMIFANEWRRKLAYQNPLESNKEISVRLGVMWKNLSADTKESYYSASRKADEDHKRKYPGYYYSPKEARIRKTLKLGRRSSPPAQTPGNVEALHLVKVYMPEDRREKSSRPIILSKSLKKPRAILPKPLEPNEETMEVDEEVEEVAVMESGSELVDEDEEEEVVKIENGDEEVKSE</sequence>
<feature type="domain" description="HMG box" evidence="6">
    <location>
        <begin position="338"/>
        <end position="406"/>
    </location>
</feature>
<accession>A0A1B6DRC3</accession>
<evidence type="ECO:0000256" key="3">
    <source>
        <dbReference type="PROSITE-ProRule" id="PRU00267"/>
    </source>
</evidence>
<feature type="DNA-binding region" description="HMG box" evidence="3">
    <location>
        <begin position="338"/>
        <end position="406"/>
    </location>
</feature>
<organism evidence="7">
    <name type="scientific">Clastoptera arizonana</name>
    <name type="common">Arizona spittle bug</name>
    <dbReference type="NCBI Taxonomy" id="38151"/>
    <lineage>
        <taxon>Eukaryota</taxon>
        <taxon>Metazoa</taxon>
        <taxon>Ecdysozoa</taxon>
        <taxon>Arthropoda</taxon>
        <taxon>Hexapoda</taxon>
        <taxon>Insecta</taxon>
        <taxon>Pterygota</taxon>
        <taxon>Neoptera</taxon>
        <taxon>Paraneoptera</taxon>
        <taxon>Hemiptera</taxon>
        <taxon>Auchenorrhyncha</taxon>
        <taxon>Cercopoidea</taxon>
        <taxon>Clastopteridae</taxon>
        <taxon>Clastoptera</taxon>
    </lineage>
</organism>
<dbReference type="PROSITE" id="PS50118">
    <property type="entry name" value="HMG_BOX_2"/>
    <property type="match status" value="1"/>
</dbReference>
<dbReference type="GO" id="GO:0006357">
    <property type="term" value="P:regulation of transcription by RNA polymerase II"/>
    <property type="evidence" value="ECO:0007669"/>
    <property type="project" value="TreeGrafter"/>
</dbReference>
<feature type="region of interest" description="Disordered" evidence="4">
    <location>
        <begin position="494"/>
        <end position="520"/>
    </location>
</feature>
<protein>
    <recommendedName>
        <fullName evidence="8">HMG box domain-containing protein</fullName>
    </recommendedName>
</protein>
<dbReference type="SUPFAM" id="SSF47095">
    <property type="entry name" value="HMG-box"/>
    <property type="match status" value="1"/>
</dbReference>
<feature type="domain" description="BTB" evidence="5">
    <location>
        <begin position="35"/>
        <end position="100"/>
    </location>
</feature>
<dbReference type="Pfam" id="PF00651">
    <property type="entry name" value="BTB"/>
    <property type="match status" value="1"/>
</dbReference>
<dbReference type="CDD" id="cd18315">
    <property type="entry name" value="BTB_POZ_BAB-like"/>
    <property type="match status" value="1"/>
</dbReference>
<dbReference type="GO" id="GO:0005634">
    <property type="term" value="C:nucleus"/>
    <property type="evidence" value="ECO:0007669"/>
    <property type="project" value="UniProtKB-SubCell"/>
</dbReference>
<evidence type="ECO:0008006" key="8">
    <source>
        <dbReference type="Google" id="ProtNLM"/>
    </source>
</evidence>
<evidence type="ECO:0000256" key="1">
    <source>
        <dbReference type="ARBA" id="ARBA00004123"/>
    </source>
</evidence>
<dbReference type="InterPro" id="IPR036910">
    <property type="entry name" value="HMG_box_dom_sf"/>
</dbReference>
<keyword evidence="2 3" id="KW-0539">Nucleus</keyword>
<proteinExistence type="predicted"/>
<evidence type="ECO:0000259" key="5">
    <source>
        <dbReference type="PROSITE" id="PS50097"/>
    </source>
</evidence>
<dbReference type="SMART" id="SM00398">
    <property type="entry name" value="HMG"/>
    <property type="match status" value="1"/>
</dbReference>
<keyword evidence="3" id="KW-0238">DNA-binding</keyword>
<comment type="subcellular location">
    <subcellularLocation>
        <location evidence="1">Nucleus</location>
    </subcellularLocation>
</comment>
<dbReference type="GO" id="GO:0003677">
    <property type="term" value="F:DNA binding"/>
    <property type="evidence" value="ECO:0007669"/>
    <property type="project" value="UniProtKB-UniRule"/>
</dbReference>
<dbReference type="PROSITE" id="PS50097">
    <property type="entry name" value="BTB"/>
    <property type="match status" value="1"/>
</dbReference>
<reference evidence="7" key="1">
    <citation type="submission" date="2015-12" db="EMBL/GenBank/DDBJ databases">
        <title>De novo transcriptome assembly of four potential Pierce s Disease insect vectors from Arizona vineyards.</title>
        <authorList>
            <person name="Tassone E.E."/>
        </authorList>
    </citation>
    <scope>NUCLEOTIDE SEQUENCE</scope>
</reference>
<dbReference type="SUPFAM" id="SSF54695">
    <property type="entry name" value="POZ domain"/>
    <property type="match status" value="1"/>
</dbReference>
<feature type="region of interest" description="Disordered" evidence="4">
    <location>
        <begin position="126"/>
        <end position="244"/>
    </location>
</feature>
<dbReference type="EMBL" id="GEDC01009077">
    <property type="protein sequence ID" value="JAS28221.1"/>
    <property type="molecule type" value="Transcribed_RNA"/>
</dbReference>
<dbReference type="Gene3D" id="1.10.30.10">
    <property type="entry name" value="High mobility group box domain"/>
    <property type="match status" value="1"/>
</dbReference>
<feature type="compositionally biased region" description="Low complexity" evidence="4">
    <location>
        <begin position="134"/>
        <end position="148"/>
    </location>
</feature>
<gene>
    <name evidence="7" type="ORF">g.10969</name>
</gene>
<dbReference type="InterPro" id="IPR009071">
    <property type="entry name" value="HMG_box_dom"/>
</dbReference>